<sequence>MVCDDWTSCPRDANTPCTTMEEERADRDRDGHAAPGNYPTRGRGGRERRPAWPGVAPAPLGRGRHMRSTCAYSRTRGTRQWDRPQACTGGRPRSGAYADVLVAAPTPVGVVGRQPLPAPLGGASGQPGGGGRDPDAPVLDSRAAVGVVAVVLLAELLAAGAARERQEVLPPAGGLRTAGARVAELGHEAKMRRKRRRRRRRRRRRSEGREREGRGGQDGPKTSLNPTGIPPKSKVCRLRGVEHRGKRTAMGMGAGCRTLGGKLPFGQGPSSDSTHP</sequence>
<proteinExistence type="predicted"/>
<feature type="compositionally biased region" description="Basic and acidic residues" evidence="1">
    <location>
        <begin position="21"/>
        <end position="32"/>
    </location>
</feature>
<evidence type="ECO:0000313" key="3">
    <source>
        <dbReference type="Proteomes" id="UP001189429"/>
    </source>
</evidence>
<organism evidence="2 3">
    <name type="scientific">Prorocentrum cordatum</name>
    <dbReference type="NCBI Taxonomy" id="2364126"/>
    <lineage>
        <taxon>Eukaryota</taxon>
        <taxon>Sar</taxon>
        <taxon>Alveolata</taxon>
        <taxon>Dinophyceae</taxon>
        <taxon>Prorocentrales</taxon>
        <taxon>Prorocentraceae</taxon>
        <taxon>Prorocentrum</taxon>
    </lineage>
</organism>
<dbReference type="EMBL" id="CAUYUJ010015771">
    <property type="protein sequence ID" value="CAK0857951.1"/>
    <property type="molecule type" value="Genomic_DNA"/>
</dbReference>
<feature type="compositionally biased region" description="Basic residues" evidence="1">
    <location>
        <begin position="190"/>
        <end position="206"/>
    </location>
</feature>
<dbReference type="Proteomes" id="UP001189429">
    <property type="component" value="Unassembled WGS sequence"/>
</dbReference>
<feature type="region of interest" description="Disordered" evidence="1">
    <location>
        <begin position="72"/>
        <end position="91"/>
    </location>
</feature>
<evidence type="ECO:0000313" key="2">
    <source>
        <dbReference type="EMBL" id="CAK0857951.1"/>
    </source>
</evidence>
<evidence type="ECO:0000256" key="1">
    <source>
        <dbReference type="SAM" id="MobiDB-lite"/>
    </source>
</evidence>
<name>A0ABN9UEJ3_9DINO</name>
<feature type="region of interest" description="Disordered" evidence="1">
    <location>
        <begin position="180"/>
        <end position="276"/>
    </location>
</feature>
<reference evidence="2" key="1">
    <citation type="submission" date="2023-10" db="EMBL/GenBank/DDBJ databases">
        <authorList>
            <person name="Chen Y."/>
            <person name="Shah S."/>
            <person name="Dougan E. K."/>
            <person name="Thang M."/>
            <person name="Chan C."/>
        </authorList>
    </citation>
    <scope>NUCLEOTIDE SEQUENCE [LARGE SCALE GENOMIC DNA]</scope>
</reference>
<feature type="region of interest" description="Disordered" evidence="1">
    <location>
        <begin position="1"/>
        <end position="66"/>
    </location>
</feature>
<protein>
    <submittedName>
        <fullName evidence="2">Uncharacterized protein</fullName>
    </submittedName>
</protein>
<gene>
    <name evidence="2" type="ORF">PCOR1329_LOCUS47889</name>
</gene>
<feature type="region of interest" description="Disordered" evidence="1">
    <location>
        <begin position="114"/>
        <end position="137"/>
    </location>
</feature>
<feature type="compositionally biased region" description="Gly residues" evidence="1">
    <location>
        <begin position="122"/>
        <end position="131"/>
    </location>
</feature>
<comment type="caution">
    <text evidence="2">The sequence shown here is derived from an EMBL/GenBank/DDBJ whole genome shotgun (WGS) entry which is preliminary data.</text>
</comment>
<keyword evidence="3" id="KW-1185">Reference proteome</keyword>
<accession>A0ABN9UEJ3</accession>